<dbReference type="GO" id="GO:0003735">
    <property type="term" value="F:structural constituent of ribosome"/>
    <property type="evidence" value="ECO:0007669"/>
    <property type="project" value="InterPro"/>
</dbReference>
<dbReference type="SUPFAM" id="SSF54843">
    <property type="entry name" value="Ribosomal protein L22"/>
    <property type="match status" value="1"/>
</dbReference>
<dbReference type="InterPro" id="IPR036394">
    <property type="entry name" value="Ribosomal_uL22_sf"/>
</dbReference>
<accession>A0A7S0V2L0</accession>
<sequence length="284" mass="32378">MLSGLLKSSHLLQRLALSQNVPTVSNSMNNLNKSFLCAFKELQTSKISLFHSSSLNLSDDNNNVVISPLSELVKQAEEVSVPKLDVAGGEELKKPPVVPPLYSRTYAIKQREKIEPYRNWFWYDDSTEREERQREIRQQMFRDVGMSFYLNIPQSAKKLERILRMLRDLPYEEAWRQSSVLSLKASTFIKEGLEHARLDAENKGLDVNKLVLTTAYTCKGDYTKGITPMGKGKMGRKVTRRTHLRIILAESSSFWPTAALIVSPKRLGGACERHLRSSTARYEV</sequence>
<dbReference type="GO" id="GO:0006412">
    <property type="term" value="P:translation"/>
    <property type="evidence" value="ECO:0007669"/>
    <property type="project" value="InterPro"/>
</dbReference>
<evidence type="ECO:0000256" key="2">
    <source>
        <dbReference type="ARBA" id="ARBA00022980"/>
    </source>
</evidence>
<dbReference type="PANTHER" id="PTHR13501:SF8">
    <property type="entry name" value="LARGE RIBOSOMAL SUBUNIT PROTEIN UL22M"/>
    <property type="match status" value="1"/>
</dbReference>
<evidence type="ECO:0000256" key="4">
    <source>
        <dbReference type="RuleBase" id="RU004005"/>
    </source>
</evidence>
<evidence type="ECO:0000256" key="3">
    <source>
        <dbReference type="ARBA" id="ARBA00023274"/>
    </source>
</evidence>
<proteinExistence type="inferred from homology"/>
<protein>
    <recommendedName>
        <fullName evidence="6">50S ribosomal protein L22, chloroplastic</fullName>
    </recommendedName>
</protein>
<name>A0A7S0V2L0_9CHLO</name>
<evidence type="ECO:0008006" key="6">
    <source>
        <dbReference type="Google" id="ProtNLM"/>
    </source>
</evidence>
<dbReference type="AlphaFoldDB" id="A0A7S0V2L0"/>
<reference evidence="5" key="1">
    <citation type="submission" date="2021-01" db="EMBL/GenBank/DDBJ databases">
        <authorList>
            <person name="Corre E."/>
            <person name="Pelletier E."/>
            <person name="Niang G."/>
            <person name="Scheremetjew M."/>
            <person name="Finn R."/>
            <person name="Kale V."/>
            <person name="Holt S."/>
            <person name="Cochrane G."/>
            <person name="Meng A."/>
            <person name="Brown T."/>
            <person name="Cohen L."/>
        </authorList>
    </citation>
    <scope>NUCLEOTIDE SEQUENCE</scope>
    <source>
        <strain evidence="5">SAG 63-3</strain>
    </source>
</reference>
<keyword evidence="2 4" id="KW-0689">Ribosomal protein</keyword>
<comment type="similarity">
    <text evidence="1 4">Belongs to the universal ribosomal protein uL22 family.</text>
</comment>
<keyword evidence="3 4" id="KW-0687">Ribonucleoprotein</keyword>
<evidence type="ECO:0000313" key="5">
    <source>
        <dbReference type="EMBL" id="CAD8778418.1"/>
    </source>
</evidence>
<dbReference type="InterPro" id="IPR001063">
    <property type="entry name" value="Ribosomal_uL22"/>
</dbReference>
<organism evidence="5">
    <name type="scientific">Polytomella parva</name>
    <dbReference type="NCBI Taxonomy" id="51329"/>
    <lineage>
        <taxon>Eukaryota</taxon>
        <taxon>Viridiplantae</taxon>
        <taxon>Chlorophyta</taxon>
        <taxon>core chlorophytes</taxon>
        <taxon>Chlorophyceae</taxon>
        <taxon>CS clade</taxon>
        <taxon>Chlamydomonadales</taxon>
        <taxon>Chlamydomonadaceae</taxon>
        <taxon>Polytomella</taxon>
    </lineage>
</organism>
<dbReference type="GO" id="GO:0005762">
    <property type="term" value="C:mitochondrial large ribosomal subunit"/>
    <property type="evidence" value="ECO:0007669"/>
    <property type="project" value="TreeGrafter"/>
</dbReference>
<dbReference type="EMBL" id="HBFM01021028">
    <property type="protein sequence ID" value="CAD8778418.1"/>
    <property type="molecule type" value="Transcribed_RNA"/>
</dbReference>
<dbReference type="InterPro" id="IPR047867">
    <property type="entry name" value="Ribosomal_uL22_bac/org-type"/>
</dbReference>
<dbReference type="PANTHER" id="PTHR13501">
    <property type="entry name" value="CHLOROPLAST 50S RIBOSOMAL PROTEIN L22-RELATED"/>
    <property type="match status" value="1"/>
</dbReference>
<dbReference type="Pfam" id="PF00237">
    <property type="entry name" value="Ribosomal_L22"/>
    <property type="match status" value="1"/>
</dbReference>
<dbReference type="Gene3D" id="3.90.470.10">
    <property type="entry name" value="Ribosomal protein L22/L17"/>
    <property type="match status" value="1"/>
</dbReference>
<gene>
    <name evidence="5" type="ORF">PPAR00522_LOCUS13669</name>
</gene>
<evidence type="ECO:0000256" key="1">
    <source>
        <dbReference type="ARBA" id="ARBA00009451"/>
    </source>
</evidence>